<keyword evidence="3" id="KW-0732">Signal</keyword>
<dbReference type="RefSeq" id="WP_324770298.1">
    <property type="nucleotide sequence ID" value="NZ_BAAATS010000067.1"/>
</dbReference>
<keyword evidence="2" id="KW-1133">Transmembrane helix</keyword>
<sequence length="130" mass="12951">MRLVSALLISAATGAVLVPATGTAYAADKDCADFSSQSQAQAWYDSHPGNVDRLDRDNDTKACEDYTGYSSSDSPSSSASTDLPKGGVRAGSGGLAADGTATGLAIGFAAAGALAAGGVVVLRRRARHGS</sequence>
<dbReference type="SMART" id="SM00894">
    <property type="entry name" value="Excalibur"/>
    <property type="match status" value="1"/>
</dbReference>
<feature type="chain" id="PRO_5045884989" evidence="3">
    <location>
        <begin position="27"/>
        <end position="130"/>
    </location>
</feature>
<gene>
    <name evidence="5" type="ORF">OKJ48_21030</name>
</gene>
<dbReference type="Proteomes" id="UP001352223">
    <property type="component" value="Unassembled WGS sequence"/>
</dbReference>
<dbReference type="InterPro" id="IPR008613">
    <property type="entry name" value="Excalibur_Ca-bd_domain"/>
</dbReference>
<protein>
    <submittedName>
        <fullName evidence="5">Excalibur calcium-binding domain-containing protein</fullName>
    </submittedName>
</protein>
<feature type="signal peptide" evidence="3">
    <location>
        <begin position="1"/>
        <end position="26"/>
    </location>
</feature>
<feature type="transmembrane region" description="Helical" evidence="2">
    <location>
        <begin position="101"/>
        <end position="122"/>
    </location>
</feature>
<evidence type="ECO:0000313" key="5">
    <source>
        <dbReference type="EMBL" id="MEB3962712.1"/>
    </source>
</evidence>
<keyword evidence="2" id="KW-0472">Membrane</keyword>
<evidence type="ECO:0000313" key="6">
    <source>
        <dbReference type="Proteomes" id="UP001352223"/>
    </source>
</evidence>
<proteinExistence type="predicted"/>
<evidence type="ECO:0000256" key="3">
    <source>
        <dbReference type="SAM" id="SignalP"/>
    </source>
</evidence>
<feature type="compositionally biased region" description="Low complexity" evidence="1">
    <location>
        <begin position="70"/>
        <end position="80"/>
    </location>
</feature>
<feature type="domain" description="Excalibur calcium-binding" evidence="4">
    <location>
        <begin position="27"/>
        <end position="64"/>
    </location>
</feature>
<evidence type="ECO:0000256" key="2">
    <source>
        <dbReference type="SAM" id="Phobius"/>
    </source>
</evidence>
<organism evidence="5 6">
    <name type="scientific">Streptomyces kunmingensis</name>
    <dbReference type="NCBI Taxonomy" id="68225"/>
    <lineage>
        <taxon>Bacteria</taxon>
        <taxon>Bacillati</taxon>
        <taxon>Actinomycetota</taxon>
        <taxon>Actinomycetes</taxon>
        <taxon>Kitasatosporales</taxon>
        <taxon>Streptomycetaceae</taxon>
        <taxon>Streptomyces</taxon>
    </lineage>
</organism>
<evidence type="ECO:0000256" key="1">
    <source>
        <dbReference type="SAM" id="MobiDB-lite"/>
    </source>
</evidence>
<feature type="compositionally biased region" description="Basic and acidic residues" evidence="1">
    <location>
        <begin position="50"/>
        <end position="64"/>
    </location>
</feature>
<dbReference type="EMBL" id="JAOZYB010000168">
    <property type="protein sequence ID" value="MEB3962712.1"/>
    <property type="molecule type" value="Genomic_DNA"/>
</dbReference>
<comment type="caution">
    <text evidence="5">The sequence shown here is derived from an EMBL/GenBank/DDBJ whole genome shotgun (WGS) entry which is preliminary data.</text>
</comment>
<accession>A0ABU6CDL6</accession>
<keyword evidence="6" id="KW-1185">Reference proteome</keyword>
<feature type="region of interest" description="Disordered" evidence="1">
    <location>
        <begin position="45"/>
        <end position="92"/>
    </location>
</feature>
<name>A0ABU6CDL6_9ACTN</name>
<evidence type="ECO:0000259" key="4">
    <source>
        <dbReference type="SMART" id="SM00894"/>
    </source>
</evidence>
<reference evidence="5 6" key="1">
    <citation type="submission" date="2022-10" db="EMBL/GenBank/DDBJ databases">
        <authorList>
            <person name="Xie J."/>
            <person name="Shen N."/>
        </authorList>
    </citation>
    <scope>NUCLEOTIDE SEQUENCE [LARGE SCALE GENOMIC DNA]</scope>
    <source>
        <strain evidence="5 6">DSM 41681</strain>
    </source>
</reference>
<keyword evidence="2" id="KW-0812">Transmembrane</keyword>
<dbReference type="Pfam" id="PF05901">
    <property type="entry name" value="Excalibur"/>
    <property type="match status" value="1"/>
</dbReference>